<accession>A0A7W6A488</accession>
<evidence type="ECO:0008006" key="5">
    <source>
        <dbReference type="Google" id="ProtNLM"/>
    </source>
</evidence>
<feature type="signal peptide" evidence="2">
    <location>
        <begin position="1"/>
        <end position="24"/>
    </location>
</feature>
<dbReference type="AlphaFoldDB" id="A0A7W6A488"/>
<gene>
    <name evidence="3" type="ORF">GGR11_001485</name>
</gene>
<keyword evidence="1" id="KW-0175">Coiled coil</keyword>
<reference evidence="3 4" key="1">
    <citation type="submission" date="2020-08" db="EMBL/GenBank/DDBJ databases">
        <title>Genomic Encyclopedia of Type Strains, Phase IV (KMG-IV): sequencing the most valuable type-strain genomes for metagenomic binning, comparative biology and taxonomic classification.</title>
        <authorList>
            <person name="Goeker M."/>
        </authorList>
    </citation>
    <scope>NUCLEOTIDE SEQUENCE [LARGE SCALE GENOMIC DNA]</scope>
    <source>
        <strain evidence="3 4">DSM 14878</strain>
    </source>
</reference>
<organism evidence="3 4">
    <name type="scientific">Brevundimonas mediterranea</name>
    <dbReference type="NCBI Taxonomy" id="74329"/>
    <lineage>
        <taxon>Bacteria</taxon>
        <taxon>Pseudomonadati</taxon>
        <taxon>Pseudomonadota</taxon>
        <taxon>Alphaproteobacteria</taxon>
        <taxon>Caulobacterales</taxon>
        <taxon>Caulobacteraceae</taxon>
        <taxon>Brevundimonas</taxon>
    </lineage>
</organism>
<keyword evidence="2" id="KW-0732">Signal</keyword>
<dbReference type="InterPro" id="IPR021242">
    <property type="entry name" value="DUF2799"/>
</dbReference>
<protein>
    <recommendedName>
        <fullName evidence="5">DUF2799 domain-containing protein</fullName>
    </recommendedName>
</protein>
<evidence type="ECO:0000256" key="2">
    <source>
        <dbReference type="SAM" id="SignalP"/>
    </source>
</evidence>
<name>A0A7W6A488_9CAUL</name>
<evidence type="ECO:0000313" key="3">
    <source>
        <dbReference type="EMBL" id="MBB3871971.1"/>
    </source>
</evidence>
<proteinExistence type="predicted"/>
<comment type="caution">
    <text evidence="3">The sequence shown here is derived from an EMBL/GenBank/DDBJ whole genome shotgun (WGS) entry which is preliminary data.</text>
</comment>
<evidence type="ECO:0000313" key="4">
    <source>
        <dbReference type="Proteomes" id="UP000532936"/>
    </source>
</evidence>
<dbReference type="PROSITE" id="PS51257">
    <property type="entry name" value="PROKAR_LIPOPROTEIN"/>
    <property type="match status" value="1"/>
</dbReference>
<feature type="chain" id="PRO_5031122353" description="DUF2799 domain-containing protein" evidence="2">
    <location>
        <begin position="25"/>
        <end position="212"/>
    </location>
</feature>
<dbReference type="RefSeq" id="WP_183196091.1">
    <property type="nucleotide sequence ID" value="NZ_JACIDA010000001.1"/>
</dbReference>
<sequence length="212" mass="23843">MKRLMIVGGSVLVAGMLSSCTTMSKDECLVGAWGEKGYADGAAGYPMSRLDDHAQACAKYQVAPNPSAYGSAREDGLRTYCTFERGWIEGRAGNTYYGVCRPEEEAAFVPAYRDGLRLHEVEAAVEAAEGALNRAEARIDNREDKLEAKQNELRGEGLTDEERERIRDRIQEVRGEIRDARRDAREARDALDRAEWDLFRVRRELSGRYPVF</sequence>
<evidence type="ECO:0000256" key="1">
    <source>
        <dbReference type="SAM" id="Coils"/>
    </source>
</evidence>
<dbReference type="Pfam" id="PF10973">
    <property type="entry name" value="DUF2799"/>
    <property type="match status" value="1"/>
</dbReference>
<dbReference type="EMBL" id="JACIDA010000001">
    <property type="protein sequence ID" value="MBB3871971.1"/>
    <property type="molecule type" value="Genomic_DNA"/>
</dbReference>
<dbReference type="Proteomes" id="UP000532936">
    <property type="component" value="Unassembled WGS sequence"/>
</dbReference>
<feature type="coiled-coil region" evidence="1">
    <location>
        <begin position="118"/>
        <end position="197"/>
    </location>
</feature>
<dbReference type="Gene3D" id="1.20.120.330">
    <property type="entry name" value="Nucleotidyltransferases domain 2"/>
    <property type="match status" value="1"/>
</dbReference>